<protein>
    <recommendedName>
        <fullName evidence="3">Plant basic secretory protein (BSP) family protein</fullName>
    </recommendedName>
</protein>
<dbReference type="PaxDb" id="3635-A0A1U8M560"/>
<sequence length="261" mass="29444">MLSSFFLYKSLNYAIIIHQIKQTNQKMANHPVFFLVYLLALATSLHSSTAVDYTVTNEVPTTPGGTVFDKELGVEYTRQQMESASQFIWNLFRQPDPASRKNVQSVSLFIVDNLDERFVALASNNNINVSDKSIQGLTGDELKRSFNGVLYHEMTHIWQWNGNGQIGDGHLGGLTEGIADFVRLKADYVPGGWPRPGDGEHWYDGYAVTAYFLDYCEGLKSGFVAELNAKLKDGYSPDFFFQILGKTVDQLWTDYKSIPRN</sequence>
<dbReference type="InterPro" id="IPR007541">
    <property type="entry name" value="Uncharacterised_BSP"/>
</dbReference>
<dbReference type="SMR" id="A0A1U8M560"/>
<keyword evidence="1" id="KW-1185">Reference proteome</keyword>
<name>A0A1U8M560_GOSHI</name>
<dbReference type="SUPFAM" id="SSF55486">
    <property type="entry name" value="Metalloproteases ('zincins'), catalytic domain"/>
    <property type="match status" value="1"/>
</dbReference>
<dbReference type="Pfam" id="PF04450">
    <property type="entry name" value="BSP"/>
    <property type="match status" value="1"/>
</dbReference>
<dbReference type="STRING" id="3635.A0A1U8M560"/>
<evidence type="ECO:0000313" key="1">
    <source>
        <dbReference type="Proteomes" id="UP000818029"/>
    </source>
</evidence>
<dbReference type="KEGG" id="ghi:107934113"/>
<dbReference type="RefSeq" id="XP_016721951.2">
    <property type="nucleotide sequence ID" value="XM_016866462.2"/>
</dbReference>
<evidence type="ECO:0000313" key="2">
    <source>
        <dbReference type="RefSeq" id="XP_016721951.2"/>
    </source>
</evidence>
<dbReference type="Proteomes" id="UP000818029">
    <property type="component" value="Chromosome A01"/>
</dbReference>
<reference evidence="1" key="1">
    <citation type="journal article" date="2020" name="Nat. Genet.">
        <title>Genomic diversifications of five Gossypium allopolyploid species and their impact on cotton improvement.</title>
        <authorList>
            <person name="Chen Z.J."/>
            <person name="Sreedasyam A."/>
            <person name="Ando A."/>
            <person name="Song Q."/>
            <person name="De Santiago L.M."/>
            <person name="Hulse-Kemp A.M."/>
            <person name="Ding M."/>
            <person name="Ye W."/>
            <person name="Kirkbride R.C."/>
            <person name="Jenkins J."/>
            <person name="Plott C."/>
            <person name="Lovell J."/>
            <person name="Lin Y.M."/>
            <person name="Vaughn R."/>
            <person name="Liu B."/>
            <person name="Simpson S."/>
            <person name="Scheffler B.E."/>
            <person name="Wen L."/>
            <person name="Saski C.A."/>
            <person name="Grover C.E."/>
            <person name="Hu G."/>
            <person name="Conover J.L."/>
            <person name="Carlson J.W."/>
            <person name="Shu S."/>
            <person name="Boston L.B."/>
            <person name="Williams M."/>
            <person name="Peterson D.G."/>
            <person name="McGee K."/>
            <person name="Jones D.C."/>
            <person name="Wendel J.F."/>
            <person name="Stelly D.M."/>
            <person name="Grimwood J."/>
            <person name="Schmutz J."/>
        </authorList>
    </citation>
    <scope>NUCLEOTIDE SEQUENCE [LARGE SCALE GENOMIC DNA]</scope>
    <source>
        <strain evidence="1">cv. TM-1</strain>
    </source>
</reference>
<gene>
    <name evidence="2" type="primary">LOC107934113</name>
</gene>
<dbReference type="PANTHER" id="PTHR33321">
    <property type="match status" value="1"/>
</dbReference>
<reference evidence="2" key="2">
    <citation type="submission" date="2025-08" db="UniProtKB">
        <authorList>
            <consortium name="RefSeq"/>
        </authorList>
    </citation>
    <scope>IDENTIFICATION</scope>
</reference>
<dbReference type="OMA" id="WQSHANH"/>
<accession>A0A1U8M560</accession>
<dbReference type="PANTHER" id="PTHR33321:SF21">
    <property type="entry name" value="BASIC SECRETORY PROTEASE"/>
    <property type="match status" value="1"/>
</dbReference>
<organism evidence="1 2">
    <name type="scientific">Gossypium hirsutum</name>
    <name type="common">Upland cotton</name>
    <name type="synonym">Gossypium mexicanum</name>
    <dbReference type="NCBI Taxonomy" id="3635"/>
    <lineage>
        <taxon>Eukaryota</taxon>
        <taxon>Viridiplantae</taxon>
        <taxon>Streptophyta</taxon>
        <taxon>Embryophyta</taxon>
        <taxon>Tracheophyta</taxon>
        <taxon>Spermatophyta</taxon>
        <taxon>Magnoliopsida</taxon>
        <taxon>eudicotyledons</taxon>
        <taxon>Gunneridae</taxon>
        <taxon>Pentapetalae</taxon>
        <taxon>rosids</taxon>
        <taxon>malvids</taxon>
        <taxon>Malvales</taxon>
        <taxon>Malvaceae</taxon>
        <taxon>Malvoideae</taxon>
        <taxon>Gossypium</taxon>
    </lineage>
</organism>
<evidence type="ECO:0008006" key="3">
    <source>
        <dbReference type="Google" id="ProtNLM"/>
    </source>
</evidence>
<dbReference type="GeneID" id="107934113"/>
<proteinExistence type="predicted"/>
<dbReference type="AlphaFoldDB" id="A0A1U8M560"/>